<sequence length="46" mass="5250">MRADKFLKFETICLFAKAEVVNLRQASELNLCKKPTGECLSYCSFC</sequence>
<dbReference type="EMBL" id="ANNE01000003">
    <property type="protein sequence ID" value="ERJ23847.1"/>
    <property type="molecule type" value="Genomic_DNA"/>
</dbReference>
<dbReference type="PATRIC" id="fig|1242966.3.peg.281"/>
<dbReference type="Proteomes" id="UP000016636">
    <property type="component" value="Unassembled WGS sequence"/>
</dbReference>
<name>U2F0W1_9BACT</name>
<proteinExistence type="predicted"/>
<comment type="caution">
    <text evidence="1">The sequence shown here is derived from an EMBL/GenBank/DDBJ whole genome shotgun (WGS) entry which is preliminary data.</text>
</comment>
<protein>
    <submittedName>
        <fullName evidence="1">Uncharacterized protein</fullName>
    </submittedName>
</protein>
<dbReference type="AlphaFoldDB" id="U2F0W1"/>
<evidence type="ECO:0000313" key="2">
    <source>
        <dbReference type="Proteomes" id="UP000016636"/>
    </source>
</evidence>
<reference evidence="1 2" key="1">
    <citation type="journal article" date="2013" name="BMC Genomics">
        <title>Comparative genomics of Campylobacter concisus isolates reveals genetic diversity and provides insights into disease association.</title>
        <authorList>
            <person name="Deshpande N.P."/>
            <person name="Kaakoush N.O."/>
            <person name="Wilkins M.R."/>
            <person name="Mitchell H.M."/>
        </authorList>
    </citation>
    <scope>NUCLEOTIDE SEQUENCE [LARGE SCALE GENOMIC DNA]</scope>
    <source>
        <strain evidence="1 2">UNSW3</strain>
    </source>
</reference>
<accession>U2F0W1</accession>
<gene>
    <name evidence="1" type="ORF">UNSW3_1222</name>
</gene>
<organism evidence="1 2">
    <name type="scientific">Campylobacter concisus UNSW3</name>
    <dbReference type="NCBI Taxonomy" id="1242966"/>
    <lineage>
        <taxon>Bacteria</taxon>
        <taxon>Pseudomonadati</taxon>
        <taxon>Campylobacterota</taxon>
        <taxon>Epsilonproteobacteria</taxon>
        <taxon>Campylobacterales</taxon>
        <taxon>Campylobacteraceae</taxon>
        <taxon>Campylobacter</taxon>
    </lineage>
</organism>
<evidence type="ECO:0000313" key="1">
    <source>
        <dbReference type="EMBL" id="ERJ23847.1"/>
    </source>
</evidence>